<keyword evidence="2" id="KW-1185">Reference proteome</keyword>
<evidence type="ECO:0000313" key="2">
    <source>
        <dbReference type="Proteomes" id="UP000441585"/>
    </source>
</evidence>
<evidence type="ECO:0000313" key="1">
    <source>
        <dbReference type="EMBL" id="MRX56760.1"/>
    </source>
</evidence>
<dbReference type="EMBL" id="WKKF01000016">
    <property type="protein sequence ID" value="MRX56760.1"/>
    <property type="molecule type" value="Genomic_DNA"/>
</dbReference>
<organism evidence="1 2">
    <name type="scientific">Metabacillus idriensis</name>
    <dbReference type="NCBI Taxonomy" id="324768"/>
    <lineage>
        <taxon>Bacteria</taxon>
        <taxon>Bacillati</taxon>
        <taxon>Bacillota</taxon>
        <taxon>Bacilli</taxon>
        <taxon>Bacillales</taxon>
        <taxon>Bacillaceae</taxon>
        <taxon>Metabacillus</taxon>
    </lineage>
</organism>
<accession>A0A6I2MEJ2</accession>
<proteinExistence type="predicted"/>
<dbReference type="AlphaFoldDB" id="A0A6I2MEJ2"/>
<sequence length="310" mass="34935">MNYKKKLIISSMGLSLMLGGCSDMNNAGTEKETEKQTAAQQEKQTEDVYVSVQDYKGEGYELDNGEKADKIAEANRKEIDQAVKAFFQDTYKTEVTVHNVVGAVDGATVFVESVGEPHFYTYAIVPIEGDKVLTDKVWSQEGQVEDAIKTGIFAMVFDQEFSALDQYVEDVVKENPVVGITQEALETVRAGGYSTPYYYVNTLDPAFDKLYNAYLQNPDKSKEEWKQTFTKNDYPSKGVIITLYLYMKEEGAKPDQKVFEKVVNDLEDRDGFPRGSYSVYLNDNLIDKTNGIGTKDNTLERSNPDYIVKE</sequence>
<reference evidence="1 2" key="1">
    <citation type="submission" date="2019-11" db="EMBL/GenBank/DDBJ databases">
        <title>Bacillus idriensis genome.</title>
        <authorList>
            <person name="Konopka E.N."/>
            <person name="Newman J.D."/>
        </authorList>
    </citation>
    <scope>NUCLEOTIDE SEQUENCE [LARGE SCALE GENOMIC DNA]</scope>
    <source>
        <strain evidence="1 2">DSM 19097</strain>
    </source>
</reference>
<dbReference type="InterPro" id="IPR012873">
    <property type="entry name" value="DUF1672"/>
</dbReference>
<dbReference type="PROSITE" id="PS51257">
    <property type="entry name" value="PROKAR_LIPOPROTEIN"/>
    <property type="match status" value="1"/>
</dbReference>
<comment type="caution">
    <text evidence="1">The sequence shown here is derived from an EMBL/GenBank/DDBJ whole genome shotgun (WGS) entry which is preliminary data.</text>
</comment>
<dbReference type="Proteomes" id="UP000441585">
    <property type="component" value="Unassembled WGS sequence"/>
</dbReference>
<dbReference type="Pfam" id="PF07901">
    <property type="entry name" value="DUF1672"/>
    <property type="match status" value="1"/>
</dbReference>
<protein>
    <submittedName>
        <fullName evidence="1">DUF1672 family protein</fullName>
    </submittedName>
</protein>
<gene>
    <name evidence="1" type="ORF">GJU41_22715</name>
</gene>
<name>A0A6I2MEJ2_9BACI</name>
<dbReference type="RefSeq" id="WP_083328101.1">
    <property type="nucleotide sequence ID" value="NZ_CAJGAA010000013.1"/>
</dbReference>